<accession>A0AAJ6KMI1</accession>
<feature type="region of interest" description="Disordered" evidence="1">
    <location>
        <begin position="204"/>
        <end position="230"/>
    </location>
</feature>
<sequence length="414" mass="43161">MSQVSAYAASRSFARNPQCVAEQGSKEYRGRLETKDCSTCDWYRAYYGNFPWTTGCDQEPDYTGSGPWGTYVGTARNGSIGCRNGCDGVWFGNADDSMTWKTTGAMCPDKPPEACSAMSGYNWNAILKVCEPTPPEKCPEGQSKNAKGTCEPNACPDGMTLGQDGTCKPKENECPAGQIKSPTGSCLPGDGQCAKGEVKGPDGTCKKDGNGDGDPDEPGDGDKSQFSGGDNCDNPPSCSGDAIMCGQARIQWRIDCNTRRNRNVSGGSCASMPVCTGEKCDAVEYNSMLFQWRSACAAEKLLAKAGDAAGSTGQPDWTKVGGMSQDPGAGASADDTKVLTTKKISTDDLDQSGFGGGGSCPGFEAASGGVIASAYSATFASPPPMWCTFIARLRASLIVVSACVSVFILARGVG</sequence>
<organism evidence="2 3">
    <name type="scientific">Xanthomonas oryzae pv. leersiae</name>
    <dbReference type="NCBI Taxonomy" id="3112258"/>
    <lineage>
        <taxon>Bacteria</taxon>
        <taxon>Pseudomonadati</taxon>
        <taxon>Pseudomonadota</taxon>
        <taxon>Gammaproteobacteria</taxon>
        <taxon>Lysobacterales</taxon>
        <taxon>Lysobacteraceae</taxon>
        <taxon>Xanthomonas</taxon>
    </lineage>
</organism>
<evidence type="ECO:0000313" key="2">
    <source>
        <dbReference type="EMBL" id="WIX08417.1"/>
    </source>
</evidence>
<evidence type="ECO:0000256" key="1">
    <source>
        <dbReference type="SAM" id="MobiDB-lite"/>
    </source>
</evidence>
<dbReference type="AlphaFoldDB" id="A0AAJ6KMI1"/>
<dbReference type="EMBL" id="CP127225">
    <property type="protein sequence ID" value="WIX08417.1"/>
    <property type="molecule type" value="Genomic_DNA"/>
</dbReference>
<dbReference type="RefSeq" id="WP_285957403.1">
    <property type="nucleotide sequence ID" value="NZ_CP127225.1"/>
</dbReference>
<name>A0AAJ6KMI1_9XANT</name>
<gene>
    <name evidence="2" type="ORF">QN060_11025</name>
</gene>
<evidence type="ECO:0008006" key="4">
    <source>
        <dbReference type="Google" id="ProtNLM"/>
    </source>
</evidence>
<proteinExistence type="predicted"/>
<protein>
    <recommendedName>
        <fullName evidence="4">Phage-related protein</fullName>
    </recommendedName>
</protein>
<evidence type="ECO:0000313" key="3">
    <source>
        <dbReference type="Proteomes" id="UP001228059"/>
    </source>
</evidence>
<dbReference type="Proteomes" id="UP001228059">
    <property type="component" value="Chromosome"/>
</dbReference>
<reference evidence="2 3" key="1">
    <citation type="submission" date="2023-05" db="EMBL/GenBank/DDBJ databases">
        <title>Complete Genome Resource of Xanthomonas oryzae pv. leersiae Strain YNJC Isolated From Plateau Japonica Rice in Southwest China.</title>
        <authorList>
            <person name="Aa X."/>
            <person name="Mei L."/>
            <person name="Liu P."/>
            <person name="Yang Y."/>
            <person name="Tang C."/>
            <person name="Zhang F."/>
            <person name="Dong C."/>
            <person name="Wang B."/>
            <person name="Chen X."/>
            <person name="Dai L."/>
        </authorList>
    </citation>
    <scope>NUCLEOTIDE SEQUENCE [LARGE SCALE GENOMIC DNA]</scope>
    <source>
        <strain evidence="2 3">YNJC</strain>
    </source>
</reference>